<dbReference type="OrthoDB" id="418757at2759"/>
<reference evidence="1" key="1">
    <citation type="submission" date="2023-05" db="EMBL/GenBank/DDBJ databases">
        <title>Genome and transcriptome analyses reveal genes involved in the formation of fine ridges on petal epidermal cells in Hibiscus trionum.</title>
        <authorList>
            <person name="Koshimizu S."/>
            <person name="Masuda S."/>
            <person name="Ishii T."/>
            <person name="Shirasu K."/>
            <person name="Hoshino A."/>
            <person name="Arita M."/>
        </authorList>
    </citation>
    <scope>NUCLEOTIDE SEQUENCE</scope>
    <source>
        <strain evidence="1">Hamamatsu line</strain>
    </source>
</reference>
<evidence type="ECO:0000313" key="1">
    <source>
        <dbReference type="EMBL" id="GMI65558.1"/>
    </source>
</evidence>
<dbReference type="Pfam" id="PF14223">
    <property type="entry name" value="Retrotran_gag_2"/>
    <property type="match status" value="1"/>
</dbReference>
<organism evidence="1 2">
    <name type="scientific">Hibiscus trionum</name>
    <name type="common">Flower of an hour</name>
    <dbReference type="NCBI Taxonomy" id="183268"/>
    <lineage>
        <taxon>Eukaryota</taxon>
        <taxon>Viridiplantae</taxon>
        <taxon>Streptophyta</taxon>
        <taxon>Embryophyta</taxon>
        <taxon>Tracheophyta</taxon>
        <taxon>Spermatophyta</taxon>
        <taxon>Magnoliopsida</taxon>
        <taxon>eudicotyledons</taxon>
        <taxon>Gunneridae</taxon>
        <taxon>Pentapetalae</taxon>
        <taxon>rosids</taxon>
        <taxon>malvids</taxon>
        <taxon>Malvales</taxon>
        <taxon>Malvaceae</taxon>
        <taxon>Malvoideae</taxon>
        <taxon>Hibiscus</taxon>
    </lineage>
</organism>
<name>A0A9W7GW26_HIBTR</name>
<accession>A0A9W7GW26</accession>
<evidence type="ECO:0008006" key="3">
    <source>
        <dbReference type="Google" id="ProtNLM"/>
    </source>
</evidence>
<dbReference type="EMBL" id="BSYR01000003">
    <property type="protein sequence ID" value="GMI65558.1"/>
    <property type="molecule type" value="Genomic_DNA"/>
</dbReference>
<gene>
    <name evidence="1" type="ORF">HRI_000225100</name>
</gene>
<comment type="caution">
    <text evidence="1">The sequence shown here is derived from an EMBL/GenBank/DDBJ whole genome shotgun (WGS) entry which is preliminary data.</text>
</comment>
<dbReference type="AlphaFoldDB" id="A0A9W7GW26"/>
<sequence>MEINTSKIMLNATDYQLWRNKMKDLLFVKAFYLSVLATQKLDSKSDEEWEFEHQQVWGFIRQFVEENFYNHIDQETRARTLWEKLESLHASRLGNNKLFLLKKMMALKYKEGTSTTDHVSEFQSVINQLLGMGVKFDDEILGLWLFVTLSDSWETFRVSLINSAPHGIITLDLAKSGVLNEEVRRRSQGS</sequence>
<dbReference type="Proteomes" id="UP001165190">
    <property type="component" value="Unassembled WGS sequence"/>
</dbReference>
<evidence type="ECO:0000313" key="2">
    <source>
        <dbReference type="Proteomes" id="UP001165190"/>
    </source>
</evidence>
<protein>
    <recommendedName>
        <fullName evidence="3">Retrovirus-related Pol polyprotein from transposon TNT 1-94</fullName>
    </recommendedName>
</protein>
<proteinExistence type="predicted"/>
<keyword evidence="2" id="KW-1185">Reference proteome</keyword>